<dbReference type="GO" id="GO:0009507">
    <property type="term" value="C:chloroplast"/>
    <property type="evidence" value="ECO:0007669"/>
    <property type="project" value="UniProtKB-SubCell"/>
</dbReference>
<dbReference type="InterPro" id="IPR006361">
    <property type="entry name" value="Uroporphyrinogen_deCO2ase_HemE"/>
</dbReference>
<evidence type="ECO:0000256" key="3">
    <source>
        <dbReference type="ARBA" id="ARBA00004804"/>
    </source>
</evidence>
<evidence type="ECO:0000313" key="15">
    <source>
        <dbReference type="EMBL" id="PRW18323.1"/>
    </source>
</evidence>
<evidence type="ECO:0000256" key="13">
    <source>
        <dbReference type="SAM" id="MobiDB-lite"/>
    </source>
</evidence>
<gene>
    <name evidence="15" type="ORF">C2E21_9273</name>
</gene>
<dbReference type="EC" id="4.1.1.37" evidence="6 11"/>
<dbReference type="SUPFAM" id="SSF51726">
    <property type="entry name" value="UROD/MetE-like"/>
    <property type="match status" value="1"/>
</dbReference>
<dbReference type="InterPro" id="IPR038071">
    <property type="entry name" value="UROD/MetE-like_sf"/>
</dbReference>
<evidence type="ECO:0000256" key="2">
    <source>
        <dbReference type="ARBA" id="ARBA00004229"/>
    </source>
</evidence>
<dbReference type="Gene3D" id="3.20.20.210">
    <property type="match status" value="1"/>
</dbReference>
<evidence type="ECO:0000256" key="5">
    <source>
        <dbReference type="ARBA" id="ARBA00011738"/>
    </source>
</evidence>
<protein>
    <recommendedName>
        <fullName evidence="6 11">Uroporphyrinogen decarboxylase</fullName>
        <ecNumber evidence="6 11">4.1.1.37</ecNumber>
    </recommendedName>
</protein>
<evidence type="ECO:0000313" key="16">
    <source>
        <dbReference type="Proteomes" id="UP000239899"/>
    </source>
</evidence>
<organism evidence="15 16">
    <name type="scientific">Chlorella sorokiniana</name>
    <name type="common">Freshwater green alga</name>
    <dbReference type="NCBI Taxonomy" id="3076"/>
    <lineage>
        <taxon>Eukaryota</taxon>
        <taxon>Viridiplantae</taxon>
        <taxon>Chlorophyta</taxon>
        <taxon>core chlorophytes</taxon>
        <taxon>Trebouxiophyceae</taxon>
        <taxon>Chlorellales</taxon>
        <taxon>Chlorellaceae</taxon>
        <taxon>Chlorella clade</taxon>
        <taxon>Chlorella</taxon>
    </lineage>
</organism>
<dbReference type="PANTHER" id="PTHR21091">
    <property type="entry name" value="METHYLTETRAHYDROFOLATE:HOMOCYSTEINE METHYLTRANSFERASE RELATED"/>
    <property type="match status" value="1"/>
</dbReference>
<sequence length="548" mass="59041">MSCCAAVSQVAALRAPARPSRSGRRSCAARCAQQDPLLLRVARGEEAERTPVWLMRQAGRYMAAFREYSDRIGFRERSETSSIAIELSLQPWRAFQTDGVIMFSDILTPLPALGIEFDVIKGKGPRIDNPIDSMEAVRALRPMDDPLSRLPFVHETLSTLRSEIDGSGATLLGFIGTPWTLAAYSVEGKADRNCRRTKTMMFNNPAVLHALLEHLTEALIAYVGYQIEAGAQVVQLFDSWAHHLSPEQFAEFSMPYSERIIAAVRAKYPHVPLIFHANGAGGKHALLAQSTADVIGLDWECTMAGARQAIGSNRTLQGNVDPMVLFGTEDQIRKAVTRCLVEGGPRHHILNVGHGVIEGTPEESVGLFCELARQSADILAAHGKAPAKQPPSQPAFHMAGSGEGAHLRVLQAEIDRLQNAVAHLVQSNQDLRAAIDEEGDDEDRTFKTAIEDNIVTIAKYRAQAERLERELRELRAGRHALGGEAIPTEDEAAAPAAGTAGAAAGSGHQQGQQATGAAAAGRDTSMTDAAEQAEGQQAQQAGGGGMWM</sequence>
<evidence type="ECO:0000256" key="10">
    <source>
        <dbReference type="ARBA" id="ARBA00048033"/>
    </source>
</evidence>
<feature type="compositionally biased region" description="Low complexity" evidence="13">
    <location>
        <begin position="493"/>
        <end position="521"/>
    </location>
</feature>
<dbReference type="HAMAP" id="MF_00218">
    <property type="entry name" value="URO_D"/>
    <property type="match status" value="1"/>
</dbReference>
<dbReference type="OrthoDB" id="339900at2759"/>
<evidence type="ECO:0000256" key="1">
    <source>
        <dbReference type="ARBA" id="ARBA00002448"/>
    </source>
</evidence>
<feature type="region of interest" description="Disordered" evidence="13">
    <location>
        <begin position="482"/>
        <end position="548"/>
    </location>
</feature>
<dbReference type="Pfam" id="PF01208">
    <property type="entry name" value="URO-D"/>
    <property type="match status" value="1"/>
</dbReference>
<comment type="caution">
    <text evidence="15">The sequence shown here is derived from an EMBL/GenBank/DDBJ whole genome shotgun (WGS) entry which is preliminary data.</text>
</comment>
<evidence type="ECO:0000256" key="11">
    <source>
        <dbReference type="RuleBase" id="RU000554"/>
    </source>
</evidence>
<dbReference type="InterPro" id="IPR000257">
    <property type="entry name" value="Uroporphyrinogen_deCOase"/>
</dbReference>
<evidence type="ECO:0000256" key="6">
    <source>
        <dbReference type="ARBA" id="ARBA00012288"/>
    </source>
</evidence>
<proteinExistence type="inferred from homology"/>
<dbReference type="EMBL" id="LHPG02000026">
    <property type="protein sequence ID" value="PRW18323.1"/>
    <property type="molecule type" value="Genomic_DNA"/>
</dbReference>
<evidence type="ECO:0000256" key="4">
    <source>
        <dbReference type="ARBA" id="ARBA00009935"/>
    </source>
</evidence>
<evidence type="ECO:0000256" key="7">
    <source>
        <dbReference type="ARBA" id="ARBA00022793"/>
    </source>
</evidence>
<comment type="similarity">
    <text evidence="4 12">Belongs to the uroporphyrinogen decarboxylase family.</text>
</comment>
<feature type="domain" description="Uroporphyrinogen decarboxylase (URO-D)" evidence="14">
    <location>
        <begin position="51"/>
        <end position="60"/>
    </location>
</feature>
<evidence type="ECO:0000256" key="9">
    <source>
        <dbReference type="ARBA" id="ARBA00023244"/>
    </source>
</evidence>
<keyword evidence="9 11" id="KW-0627">Porphyrin biosynthesis</keyword>
<evidence type="ECO:0000259" key="14">
    <source>
        <dbReference type="PROSITE" id="PS00906"/>
    </source>
</evidence>
<feature type="compositionally biased region" description="Low complexity" evidence="13">
    <location>
        <begin position="529"/>
        <end position="540"/>
    </location>
</feature>
<comment type="pathway">
    <text evidence="3 11">Porphyrin-containing compound metabolism; protoporphyrin-IX biosynthesis; coproporphyrinogen-III from 5-aminolevulinate: step 4/4.</text>
</comment>
<dbReference type="FunFam" id="3.20.20.210:FF:000006">
    <property type="entry name" value="Uroporphyrinogen decarboxylase"/>
    <property type="match status" value="1"/>
</dbReference>
<dbReference type="GO" id="GO:0004853">
    <property type="term" value="F:uroporphyrinogen decarboxylase activity"/>
    <property type="evidence" value="ECO:0007669"/>
    <property type="project" value="UniProtKB-EC"/>
</dbReference>
<name>A0A2P6TBQ8_CHLSO</name>
<dbReference type="UniPathway" id="UPA00251">
    <property type="reaction ID" value="UER00321"/>
</dbReference>
<reference evidence="15 16" key="1">
    <citation type="journal article" date="2018" name="Plant J.">
        <title>Genome sequences of Chlorella sorokiniana UTEX 1602 and Micractinium conductrix SAG 241.80: implications to maltose excretion by a green alga.</title>
        <authorList>
            <person name="Arriola M.B."/>
            <person name="Velmurugan N."/>
            <person name="Zhang Y."/>
            <person name="Plunkett M.H."/>
            <person name="Hondzo H."/>
            <person name="Barney B.M."/>
        </authorList>
    </citation>
    <scope>NUCLEOTIDE SEQUENCE [LARGE SCALE GENOMIC DNA]</scope>
    <source>
        <strain evidence="16">UTEX 1602</strain>
    </source>
</reference>
<dbReference type="GO" id="GO:0006782">
    <property type="term" value="P:protoporphyrinogen IX biosynthetic process"/>
    <property type="evidence" value="ECO:0007669"/>
    <property type="project" value="UniProtKB-UniPathway"/>
</dbReference>
<comment type="catalytic activity">
    <reaction evidence="10 11">
        <text>uroporphyrinogen III + 4 H(+) = coproporphyrinogen III + 4 CO2</text>
        <dbReference type="Rhea" id="RHEA:19865"/>
        <dbReference type="ChEBI" id="CHEBI:15378"/>
        <dbReference type="ChEBI" id="CHEBI:16526"/>
        <dbReference type="ChEBI" id="CHEBI:57308"/>
        <dbReference type="ChEBI" id="CHEBI:57309"/>
        <dbReference type="EC" id="4.1.1.37"/>
    </reaction>
</comment>
<dbReference type="AlphaFoldDB" id="A0A2P6TBQ8"/>
<dbReference type="Proteomes" id="UP000239899">
    <property type="component" value="Unassembled WGS sequence"/>
</dbReference>
<evidence type="ECO:0000256" key="8">
    <source>
        <dbReference type="ARBA" id="ARBA00023239"/>
    </source>
</evidence>
<dbReference type="NCBIfam" id="TIGR01464">
    <property type="entry name" value="hemE"/>
    <property type="match status" value="1"/>
</dbReference>
<dbReference type="PROSITE" id="PS00906">
    <property type="entry name" value="UROD_1"/>
    <property type="match status" value="1"/>
</dbReference>
<keyword evidence="16" id="KW-1185">Reference proteome</keyword>
<dbReference type="STRING" id="3076.A0A2P6TBQ8"/>
<comment type="subunit">
    <text evidence="5">Homodimer.</text>
</comment>
<comment type="subcellular location">
    <subcellularLocation>
        <location evidence="2">Plastid</location>
        <location evidence="2">Chloroplast</location>
    </subcellularLocation>
</comment>
<evidence type="ECO:0000256" key="12">
    <source>
        <dbReference type="RuleBase" id="RU004169"/>
    </source>
</evidence>
<keyword evidence="8 11" id="KW-0456">Lyase</keyword>
<dbReference type="PANTHER" id="PTHR21091:SF174">
    <property type="entry name" value="UROPORPHYRINOGEN DECARBOXYLASE"/>
    <property type="match status" value="1"/>
</dbReference>
<accession>A0A2P6TBQ8</accession>
<comment type="function">
    <text evidence="1">Catalyzes the decarboxylation of four acetate groups of uroporphyrinogen-III to yield coproporphyrinogen-III.</text>
</comment>
<dbReference type="CDD" id="cd00717">
    <property type="entry name" value="URO-D"/>
    <property type="match status" value="1"/>
</dbReference>
<keyword evidence="7 11" id="KW-0210">Decarboxylase</keyword>